<dbReference type="InterPro" id="IPR001996">
    <property type="entry name" value="PTS_IIB_1"/>
</dbReference>
<dbReference type="EMBL" id="JACRTG010000012">
    <property type="protein sequence ID" value="MBC8587528.1"/>
    <property type="molecule type" value="Genomic_DNA"/>
</dbReference>
<dbReference type="InterPro" id="IPR050558">
    <property type="entry name" value="PTS_Sugar-Specific_Components"/>
</dbReference>
<dbReference type="InterPro" id="IPR036878">
    <property type="entry name" value="Glu_permease_IIB"/>
</dbReference>
<keyword evidence="10 12" id="KW-0472">Membrane</keyword>
<dbReference type="PROSITE" id="PS01035">
    <property type="entry name" value="PTS_EIIB_TYPE_1_CYS"/>
    <property type="match status" value="1"/>
</dbReference>
<gene>
    <name evidence="15" type="ORF">H8707_04645</name>
</gene>
<dbReference type="SUPFAM" id="SSF55604">
    <property type="entry name" value="Glucose permease domain IIB"/>
    <property type="match status" value="1"/>
</dbReference>
<feature type="transmembrane region" description="Helical" evidence="12">
    <location>
        <begin position="160"/>
        <end position="181"/>
    </location>
</feature>
<proteinExistence type="predicted"/>
<feature type="transmembrane region" description="Helical" evidence="12">
    <location>
        <begin position="370"/>
        <end position="390"/>
    </location>
</feature>
<dbReference type="AlphaFoldDB" id="A0A926ESQ8"/>
<keyword evidence="3" id="KW-1003">Cell membrane</keyword>
<dbReference type="GO" id="GO:0090589">
    <property type="term" value="F:protein-phosphocysteine-trehalose phosphotransferase system transporter activity"/>
    <property type="evidence" value="ECO:0007669"/>
    <property type="project" value="TreeGrafter"/>
</dbReference>
<keyword evidence="6" id="KW-0598">Phosphotransferase system</keyword>
<evidence type="ECO:0000259" key="14">
    <source>
        <dbReference type="PROSITE" id="PS51103"/>
    </source>
</evidence>
<feature type="transmembrane region" description="Helical" evidence="12">
    <location>
        <begin position="337"/>
        <end position="358"/>
    </location>
</feature>
<evidence type="ECO:0000313" key="15">
    <source>
        <dbReference type="EMBL" id="MBC8587528.1"/>
    </source>
</evidence>
<feature type="transmembrane region" description="Helical" evidence="12">
    <location>
        <begin position="258"/>
        <end position="290"/>
    </location>
</feature>
<feature type="transmembrane region" description="Helical" evidence="12">
    <location>
        <begin position="228"/>
        <end position="246"/>
    </location>
</feature>
<dbReference type="Pfam" id="PF02378">
    <property type="entry name" value="PTS_EIIC"/>
    <property type="match status" value="1"/>
</dbReference>
<dbReference type="PANTHER" id="PTHR30175">
    <property type="entry name" value="PHOSPHOTRANSFERASE SYSTEM TRANSPORT PROTEIN"/>
    <property type="match status" value="1"/>
</dbReference>
<evidence type="ECO:0000256" key="9">
    <source>
        <dbReference type="ARBA" id="ARBA00022989"/>
    </source>
</evidence>
<keyword evidence="4" id="KW-0762">Sugar transport</keyword>
<evidence type="ECO:0000259" key="13">
    <source>
        <dbReference type="PROSITE" id="PS51098"/>
    </source>
</evidence>
<evidence type="ECO:0000256" key="12">
    <source>
        <dbReference type="SAM" id="Phobius"/>
    </source>
</evidence>
<keyword evidence="5" id="KW-0808">Transferase</keyword>
<accession>A0A926ESQ8</accession>
<evidence type="ECO:0000313" key="16">
    <source>
        <dbReference type="Proteomes" id="UP000601171"/>
    </source>
</evidence>
<dbReference type="CDD" id="cd00212">
    <property type="entry name" value="PTS_IIB_glc"/>
    <property type="match status" value="1"/>
</dbReference>
<dbReference type="GO" id="GO:0016301">
    <property type="term" value="F:kinase activity"/>
    <property type="evidence" value="ECO:0007669"/>
    <property type="project" value="UniProtKB-KW"/>
</dbReference>
<dbReference type="PROSITE" id="PS51098">
    <property type="entry name" value="PTS_EIIB_TYPE_1"/>
    <property type="match status" value="1"/>
</dbReference>
<keyword evidence="9 12" id="KW-1133">Transmembrane helix</keyword>
<evidence type="ECO:0000256" key="7">
    <source>
        <dbReference type="ARBA" id="ARBA00022692"/>
    </source>
</evidence>
<evidence type="ECO:0000256" key="3">
    <source>
        <dbReference type="ARBA" id="ARBA00022475"/>
    </source>
</evidence>
<evidence type="ECO:0000256" key="5">
    <source>
        <dbReference type="ARBA" id="ARBA00022679"/>
    </source>
</evidence>
<feature type="domain" description="PTS EIIC type-1" evidence="14">
    <location>
        <begin position="129"/>
        <end position="471"/>
    </location>
</feature>
<feature type="transmembrane region" description="Helical" evidence="12">
    <location>
        <begin position="439"/>
        <end position="462"/>
    </location>
</feature>
<evidence type="ECO:0000256" key="1">
    <source>
        <dbReference type="ARBA" id="ARBA00004651"/>
    </source>
</evidence>
<reference evidence="15" key="1">
    <citation type="submission" date="2020-08" db="EMBL/GenBank/DDBJ databases">
        <title>Genome public.</title>
        <authorList>
            <person name="Liu C."/>
            <person name="Sun Q."/>
        </authorList>
    </citation>
    <scope>NUCLEOTIDE SEQUENCE</scope>
    <source>
        <strain evidence="15">BX21</strain>
    </source>
</reference>
<dbReference type="InterPro" id="IPR013013">
    <property type="entry name" value="PTS_EIIC_1"/>
</dbReference>
<keyword evidence="2" id="KW-0813">Transport</keyword>
<feature type="transmembrane region" description="Helical" evidence="12">
    <location>
        <begin position="188"/>
        <end position="208"/>
    </location>
</feature>
<organism evidence="15 16">
    <name type="scientific">Paratissierella segnis</name>
    <dbReference type="NCBI Taxonomy" id="2763679"/>
    <lineage>
        <taxon>Bacteria</taxon>
        <taxon>Bacillati</taxon>
        <taxon>Bacillota</taxon>
        <taxon>Tissierellia</taxon>
        <taxon>Tissierellales</taxon>
        <taxon>Tissierellaceae</taxon>
        <taxon>Paratissierella</taxon>
    </lineage>
</organism>
<protein>
    <submittedName>
        <fullName evidence="15">PTS transporter subunit EIIC</fullName>
    </submittedName>
</protein>
<dbReference type="GO" id="GO:0005886">
    <property type="term" value="C:plasma membrane"/>
    <property type="evidence" value="ECO:0007669"/>
    <property type="project" value="UniProtKB-SubCell"/>
</dbReference>
<feature type="transmembrane region" description="Helical" evidence="12">
    <location>
        <begin position="110"/>
        <end position="140"/>
    </location>
</feature>
<keyword evidence="16" id="KW-1185">Reference proteome</keyword>
<feature type="transmembrane region" description="Helical" evidence="12">
    <location>
        <begin position="397"/>
        <end position="419"/>
    </location>
</feature>
<dbReference type="InterPro" id="IPR018113">
    <property type="entry name" value="PTrfase_EIIB_Cys"/>
</dbReference>
<evidence type="ECO:0000256" key="2">
    <source>
        <dbReference type="ARBA" id="ARBA00022448"/>
    </source>
</evidence>
<dbReference type="PANTHER" id="PTHR30175:SF1">
    <property type="entry name" value="PTS SYSTEM ARBUTIN-, CELLOBIOSE-, AND SALICIN-SPECIFIC EIIBC COMPONENT-RELATED"/>
    <property type="match status" value="1"/>
</dbReference>
<dbReference type="InterPro" id="IPR003352">
    <property type="entry name" value="PTS_EIIC"/>
</dbReference>
<evidence type="ECO:0000256" key="6">
    <source>
        <dbReference type="ARBA" id="ARBA00022683"/>
    </source>
</evidence>
<feature type="transmembrane region" description="Helical" evidence="12">
    <location>
        <begin position="296"/>
        <end position="316"/>
    </location>
</feature>
<dbReference type="Pfam" id="PF00367">
    <property type="entry name" value="PTS_EIIB"/>
    <property type="match status" value="1"/>
</dbReference>
<name>A0A926ESQ8_9FIRM</name>
<dbReference type="GO" id="GO:0015771">
    <property type="term" value="P:trehalose transport"/>
    <property type="evidence" value="ECO:0007669"/>
    <property type="project" value="TreeGrafter"/>
</dbReference>
<evidence type="ECO:0000256" key="11">
    <source>
        <dbReference type="PROSITE-ProRule" id="PRU00421"/>
    </source>
</evidence>
<keyword evidence="7 12" id="KW-0812">Transmembrane</keyword>
<comment type="caution">
    <text evidence="15">The sequence shown here is derived from an EMBL/GenBank/DDBJ whole genome shotgun (WGS) entry which is preliminary data.</text>
</comment>
<comment type="subcellular location">
    <subcellularLocation>
        <location evidence="1">Cell membrane</location>
        <topology evidence="1">Multi-pass membrane protein</topology>
    </subcellularLocation>
</comment>
<dbReference type="Proteomes" id="UP000601171">
    <property type="component" value="Unassembled WGS sequence"/>
</dbReference>
<dbReference type="PROSITE" id="PS51103">
    <property type="entry name" value="PTS_EIIC_TYPE_1"/>
    <property type="match status" value="1"/>
</dbReference>
<evidence type="ECO:0000256" key="4">
    <source>
        <dbReference type="ARBA" id="ARBA00022597"/>
    </source>
</evidence>
<evidence type="ECO:0000256" key="8">
    <source>
        <dbReference type="ARBA" id="ARBA00022777"/>
    </source>
</evidence>
<feature type="active site" description="Phosphocysteine intermediate; for EIIB activity" evidence="11">
    <location>
        <position position="29"/>
    </location>
</feature>
<feature type="domain" description="PTS EIIB type-1" evidence="13">
    <location>
        <begin position="7"/>
        <end position="89"/>
    </location>
</feature>
<dbReference type="GO" id="GO:0009401">
    <property type="term" value="P:phosphoenolpyruvate-dependent sugar phosphotransferase system"/>
    <property type="evidence" value="ECO:0007669"/>
    <property type="project" value="UniProtKB-KW"/>
</dbReference>
<dbReference type="RefSeq" id="WP_262428980.1">
    <property type="nucleotide sequence ID" value="NZ_JACRTG010000012.1"/>
</dbReference>
<dbReference type="GO" id="GO:0008982">
    <property type="term" value="F:protein-N(PI)-phosphohistidine-sugar phosphotransferase activity"/>
    <property type="evidence" value="ECO:0007669"/>
    <property type="project" value="InterPro"/>
</dbReference>
<dbReference type="Gene3D" id="3.30.1360.60">
    <property type="entry name" value="Glucose permease domain IIB"/>
    <property type="match status" value="1"/>
</dbReference>
<evidence type="ECO:0000256" key="10">
    <source>
        <dbReference type="ARBA" id="ARBA00023136"/>
    </source>
</evidence>
<sequence>MKKKDYSMMSSEIVKGIGGKDNVSFFTHCVTRLRFNLKDKGLVDSNGIEKISGIIGCQWVGDQLQIIIGQEVEDVYETICELEGFKREDAIEEDTQSDSQKKKRFSFKYLLNEVIIGTISECVFPIYPIFVGAGIIKMFATILGPNLLNFFSAESDVLTLLNFVGDAGFYYFPVFVAWTAAKKFNTSISIALFLSSVLVHPTLVGMVAEGTKFTVFGIPMTLVNYPNQLLPSILMVWVLSYVYKYVDKVCPKSVKTAVVPVCTVLIMLPITLCLLGPIGSYCGILIAIVAKWLVSTVGPLAVGLIGGLWYVLVGLGMDKALIPIILNQFATQGYDDLFWLSAIVATYALIGVAVAFAIRSKKEERAMNTSSAITLILGGVSEPTIFGCIFRFKKAMIWLFTGGFVGGIIASILNVKAYTIGTGNILFFTVCAGGDGSSLVPGIIACVAAFLVSFILSMLFGFTDRSERQVR</sequence>
<keyword evidence="8" id="KW-0418">Kinase</keyword>